<gene>
    <name evidence="2" type="ORF">IF1G_09556</name>
</gene>
<evidence type="ECO:0000256" key="1">
    <source>
        <dbReference type="SAM" id="MobiDB-lite"/>
    </source>
</evidence>
<dbReference type="AlphaFoldDB" id="A0A545VQA7"/>
<reference evidence="2 3" key="1">
    <citation type="journal article" date="2019" name="Appl. Microbiol. Biotechnol.">
        <title>Genome sequence of Isaria javanica and comparative genome analysis insights into family S53 peptidase evolution in fungal entomopathogens.</title>
        <authorList>
            <person name="Lin R."/>
            <person name="Zhang X."/>
            <person name="Xin B."/>
            <person name="Zou M."/>
            <person name="Gao Y."/>
            <person name="Qin F."/>
            <person name="Hu Q."/>
            <person name="Xie B."/>
            <person name="Cheng X."/>
        </authorList>
    </citation>
    <scope>NUCLEOTIDE SEQUENCE [LARGE SCALE GENOMIC DNA]</scope>
    <source>
        <strain evidence="2 3">IJ1G</strain>
    </source>
</reference>
<comment type="caution">
    <text evidence="2">The sequence shown here is derived from an EMBL/GenBank/DDBJ whole genome shotgun (WGS) entry which is preliminary data.</text>
</comment>
<protein>
    <submittedName>
        <fullName evidence="2">Uncharacterized protein</fullName>
    </submittedName>
</protein>
<keyword evidence="3" id="KW-1185">Reference proteome</keyword>
<accession>A0A545VQA7</accession>
<dbReference type="OrthoDB" id="4863351at2759"/>
<feature type="region of interest" description="Disordered" evidence="1">
    <location>
        <begin position="149"/>
        <end position="170"/>
    </location>
</feature>
<dbReference type="Proteomes" id="UP000315783">
    <property type="component" value="Unassembled WGS sequence"/>
</dbReference>
<feature type="region of interest" description="Disordered" evidence="1">
    <location>
        <begin position="323"/>
        <end position="354"/>
    </location>
</feature>
<evidence type="ECO:0000313" key="2">
    <source>
        <dbReference type="EMBL" id="TQV91971.1"/>
    </source>
</evidence>
<evidence type="ECO:0000313" key="3">
    <source>
        <dbReference type="Proteomes" id="UP000315783"/>
    </source>
</evidence>
<organism evidence="2 3">
    <name type="scientific">Cordyceps javanica</name>
    <dbReference type="NCBI Taxonomy" id="43265"/>
    <lineage>
        <taxon>Eukaryota</taxon>
        <taxon>Fungi</taxon>
        <taxon>Dikarya</taxon>
        <taxon>Ascomycota</taxon>
        <taxon>Pezizomycotina</taxon>
        <taxon>Sordariomycetes</taxon>
        <taxon>Hypocreomycetidae</taxon>
        <taxon>Hypocreales</taxon>
        <taxon>Cordycipitaceae</taxon>
        <taxon>Cordyceps</taxon>
    </lineage>
</organism>
<sequence length="501" mass="56419">MAQLARDTPAAKYNTRRILSVIEQRNAPYMEVPLSEVKGLGESFEKDWNEIAMYHLGDYNRAFILRSQMVPGSAKFQVHIHPNIEKEIVSGHGPTTYTVTSSTAKIDTAREGWSSDTNSEVGGSVTADVHFNGLFVSGGVSATVTGNHRWGEGKNGEKSKQTEFRSDEEMRQECPPRHFCSVQTWTYTVEVSGQWQAVPVFQLENSPVPNFANLALPKADYCLAACNPYYDDCKDMWKLAGYFYELGDVPDTPRYDYNALHEQYGEDPEGTAQTLFPVAAEKQGDTYMPAEGIIYGEKLPHVERKLSYTLRKANGEPYRTVVVVSEPLEKPEDSEEPEEPEESEEPGDGKVAPPRALEWVVGRNGVGMCRLDEGWWCSKEWRFYDPETAWFTADPKEWEQPEDLDKNCPQIRAAAQPAEQDIPESDWKKLEDSTEPEIAHHVEMEWRPAGDMDVPAQRKRSLSQTNSTLVEVVEAQVEAVEVVVLQDELSELVADLENGNI</sequence>
<dbReference type="EMBL" id="SPUK01000017">
    <property type="protein sequence ID" value="TQV91971.1"/>
    <property type="molecule type" value="Genomic_DNA"/>
</dbReference>
<feature type="compositionally biased region" description="Acidic residues" evidence="1">
    <location>
        <begin position="332"/>
        <end position="346"/>
    </location>
</feature>
<name>A0A545VQA7_9HYPO</name>
<proteinExistence type="predicted"/>